<organism evidence="1 2">
    <name type="scientific">Lasiosphaeria ovina</name>
    <dbReference type="NCBI Taxonomy" id="92902"/>
    <lineage>
        <taxon>Eukaryota</taxon>
        <taxon>Fungi</taxon>
        <taxon>Dikarya</taxon>
        <taxon>Ascomycota</taxon>
        <taxon>Pezizomycotina</taxon>
        <taxon>Sordariomycetes</taxon>
        <taxon>Sordariomycetidae</taxon>
        <taxon>Sordariales</taxon>
        <taxon>Lasiosphaeriaceae</taxon>
        <taxon>Lasiosphaeria</taxon>
    </lineage>
</organism>
<proteinExistence type="predicted"/>
<comment type="caution">
    <text evidence="1">The sequence shown here is derived from an EMBL/GenBank/DDBJ whole genome shotgun (WGS) entry which is preliminary data.</text>
</comment>
<reference evidence="1" key="1">
    <citation type="journal article" date="2023" name="Mol. Phylogenet. Evol.">
        <title>Genome-scale phylogeny and comparative genomics of the fungal order Sordariales.</title>
        <authorList>
            <person name="Hensen N."/>
            <person name="Bonometti L."/>
            <person name="Westerberg I."/>
            <person name="Brannstrom I.O."/>
            <person name="Guillou S."/>
            <person name="Cros-Aarteil S."/>
            <person name="Calhoun S."/>
            <person name="Haridas S."/>
            <person name="Kuo A."/>
            <person name="Mondo S."/>
            <person name="Pangilinan J."/>
            <person name="Riley R."/>
            <person name="LaButti K."/>
            <person name="Andreopoulos B."/>
            <person name="Lipzen A."/>
            <person name="Chen C."/>
            <person name="Yan M."/>
            <person name="Daum C."/>
            <person name="Ng V."/>
            <person name="Clum A."/>
            <person name="Steindorff A."/>
            <person name="Ohm R.A."/>
            <person name="Martin F."/>
            <person name="Silar P."/>
            <person name="Natvig D.O."/>
            <person name="Lalanne C."/>
            <person name="Gautier V."/>
            <person name="Ament-Velasquez S.L."/>
            <person name="Kruys A."/>
            <person name="Hutchinson M.I."/>
            <person name="Powell A.J."/>
            <person name="Barry K."/>
            <person name="Miller A.N."/>
            <person name="Grigoriev I.V."/>
            <person name="Debuchy R."/>
            <person name="Gladieux P."/>
            <person name="Hiltunen Thoren M."/>
            <person name="Johannesson H."/>
        </authorList>
    </citation>
    <scope>NUCLEOTIDE SEQUENCE</scope>
    <source>
        <strain evidence="1">CBS 958.72</strain>
    </source>
</reference>
<keyword evidence="2" id="KW-1185">Reference proteome</keyword>
<protein>
    <submittedName>
        <fullName evidence="1">Uncharacterized protein</fullName>
    </submittedName>
</protein>
<reference evidence="1" key="2">
    <citation type="submission" date="2023-06" db="EMBL/GenBank/DDBJ databases">
        <authorList>
            <consortium name="Lawrence Berkeley National Laboratory"/>
            <person name="Haridas S."/>
            <person name="Hensen N."/>
            <person name="Bonometti L."/>
            <person name="Westerberg I."/>
            <person name="Brannstrom I.O."/>
            <person name="Guillou S."/>
            <person name="Cros-Aarteil S."/>
            <person name="Calhoun S."/>
            <person name="Kuo A."/>
            <person name="Mondo S."/>
            <person name="Pangilinan J."/>
            <person name="Riley R."/>
            <person name="Labutti K."/>
            <person name="Andreopoulos B."/>
            <person name="Lipzen A."/>
            <person name="Chen C."/>
            <person name="Yanf M."/>
            <person name="Daum C."/>
            <person name="Ng V."/>
            <person name="Clum A."/>
            <person name="Steindorff A."/>
            <person name="Ohm R."/>
            <person name="Martin F."/>
            <person name="Silar P."/>
            <person name="Natvig D."/>
            <person name="Lalanne C."/>
            <person name="Gautier V."/>
            <person name="Ament-Velasquez S.L."/>
            <person name="Kruys A."/>
            <person name="Hutchinson M.I."/>
            <person name="Powell A.J."/>
            <person name="Barry K."/>
            <person name="Miller A.N."/>
            <person name="Grigoriev I.V."/>
            <person name="Debuchy R."/>
            <person name="Gladieux P."/>
            <person name="Thoren M.H."/>
            <person name="Johannesson H."/>
        </authorList>
    </citation>
    <scope>NUCLEOTIDE SEQUENCE</scope>
    <source>
        <strain evidence="1">CBS 958.72</strain>
    </source>
</reference>
<gene>
    <name evidence="1" type="ORF">B0T24DRAFT_277729</name>
</gene>
<name>A0AAE0N7P6_9PEZI</name>
<dbReference type="Proteomes" id="UP001287356">
    <property type="component" value="Unassembled WGS sequence"/>
</dbReference>
<evidence type="ECO:0000313" key="1">
    <source>
        <dbReference type="EMBL" id="KAK3373857.1"/>
    </source>
</evidence>
<dbReference type="EMBL" id="JAULSN010000004">
    <property type="protein sequence ID" value="KAK3373857.1"/>
    <property type="molecule type" value="Genomic_DNA"/>
</dbReference>
<evidence type="ECO:0000313" key="2">
    <source>
        <dbReference type="Proteomes" id="UP001287356"/>
    </source>
</evidence>
<dbReference type="AlphaFoldDB" id="A0AAE0N7P6"/>
<sequence>MTHRGRIVDASCNIHLLRTSTVSPQPIRTGIPTSVGSHHLSAACGARAPAYRDSWEIHTCSLNWTTEDDRSARILSYLRKGVVQVCTIQAPDLPIFHPFSASPVSPSWLLAGGATSSMATRHVGMETFQNAPLPSPRSALRLHGSWLGSFEPSLVASVLRFSTRSTQCCASRYRADQNWSMYCTYDREMWCLAETPHAAPNKLAGRLLDRRRD</sequence>
<accession>A0AAE0N7P6</accession>